<dbReference type="Pfam" id="PF11222">
    <property type="entry name" value="DUF3017"/>
    <property type="match status" value="1"/>
</dbReference>
<reference evidence="2 3" key="1">
    <citation type="submission" date="2020-08" db="EMBL/GenBank/DDBJ databases">
        <title>Sequencing the genomes of 1000 actinobacteria strains.</title>
        <authorList>
            <person name="Klenk H.-P."/>
        </authorList>
    </citation>
    <scope>NUCLEOTIDE SEQUENCE [LARGE SCALE GENOMIC DNA]</scope>
    <source>
        <strain evidence="2 3">DSM 45790</strain>
    </source>
</reference>
<proteinExistence type="predicted"/>
<evidence type="ECO:0000313" key="2">
    <source>
        <dbReference type="EMBL" id="MBB5624811.1"/>
    </source>
</evidence>
<keyword evidence="3" id="KW-1185">Reference proteome</keyword>
<dbReference type="EMBL" id="JACHBR010000001">
    <property type="protein sequence ID" value="MBB5624811.1"/>
    <property type="molecule type" value="Genomic_DNA"/>
</dbReference>
<dbReference type="RefSeq" id="WP_184608123.1">
    <property type="nucleotide sequence ID" value="NZ_BOOS01000066.1"/>
</dbReference>
<comment type="caution">
    <text evidence="2">The sequence shown here is derived from an EMBL/GenBank/DDBJ whole genome shotgun (WGS) entry which is preliminary data.</text>
</comment>
<evidence type="ECO:0000256" key="1">
    <source>
        <dbReference type="SAM" id="Phobius"/>
    </source>
</evidence>
<gene>
    <name evidence="2" type="ORF">BJ981_000510</name>
</gene>
<keyword evidence="1" id="KW-0472">Membrane</keyword>
<name>A0A7W8YZS7_9ACTN</name>
<feature type="transmembrane region" description="Helical" evidence="1">
    <location>
        <begin position="7"/>
        <end position="25"/>
    </location>
</feature>
<evidence type="ECO:0008006" key="4">
    <source>
        <dbReference type="Google" id="ProtNLM"/>
    </source>
</evidence>
<dbReference type="Proteomes" id="UP000588112">
    <property type="component" value="Unassembled WGS sequence"/>
</dbReference>
<keyword evidence="1" id="KW-1133">Transmembrane helix</keyword>
<organism evidence="2 3">
    <name type="scientific">Sphaerisporangium krabiense</name>
    <dbReference type="NCBI Taxonomy" id="763782"/>
    <lineage>
        <taxon>Bacteria</taxon>
        <taxon>Bacillati</taxon>
        <taxon>Actinomycetota</taxon>
        <taxon>Actinomycetes</taxon>
        <taxon>Streptosporangiales</taxon>
        <taxon>Streptosporangiaceae</taxon>
        <taxon>Sphaerisporangium</taxon>
    </lineage>
</organism>
<feature type="transmembrane region" description="Helical" evidence="1">
    <location>
        <begin position="31"/>
        <end position="51"/>
    </location>
</feature>
<dbReference type="AlphaFoldDB" id="A0A7W8YZS7"/>
<feature type="transmembrane region" description="Helical" evidence="1">
    <location>
        <begin position="72"/>
        <end position="91"/>
    </location>
</feature>
<accession>A0A7W8YZS7</accession>
<protein>
    <recommendedName>
        <fullName evidence="4">DUF3017 domain-containing protein</fullName>
    </recommendedName>
</protein>
<sequence>MTNGKAWGPYLLTVAGAATGLGTIAMGLPAWAGSFIVACSVLAGAVLRLLVPHDGDSLLAVRSRRTDAVISAVLGVALGVVAVSVAVQWIMGRQ</sequence>
<evidence type="ECO:0000313" key="3">
    <source>
        <dbReference type="Proteomes" id="UP000588112"/>
    </source>
</evidence>
<keyword evidence="1" id="KW-0812">Transmembrane</keyword>
<dbReference type="InterPro" id="IPR021385">
    <property type="entry name" value="DUF3017"/>
</dbReference>